<accession>A0A8K0Y1W2</accession>
<evidence type="ECO:0000256" key="1">
    <source>
        <dbReference type="SAM" id="SignalP"/>
    </source>
</evidence>
<proteinExistence type="predicted"/>
<comment type="caution">
    <text evidence="2">The sequence shown here is derived from an EMBL/GenBank/DDBJ whole genome shotgun (WGS) entry which is preliminary data.</text>
</comment>
<dbReference type="EMBL" id="JAESVN010000002">
    <property type="protein sequence ID" value="MBL4916474.1"/>
    <property type="molecule type" value="Genomic_DNA"/>
</dbReference>
<feature type="signal peptide" evidence="1">
    <location>
        <begin position="1"/>
        <end position="19"/>
    </location>
</feature>
<dbReference type="Gene3D" id="3.30.310.70">
    <property type="entry name" value="TT1751-like domain"/>
    <property type="match status" value="1"/>
</dbReference>
<dbReference type="RefSeq" id="WP_202687242.1">
    <property type="nucleotide sequence ID" value="NZ_JAESVN010000002.1"/>
</dbReference>
<organism evidence="2 3">
    <name type="scientific">Szabonella alba</name>
    <dbReference type="NCBI Taxonomy" id="2804194"/>
    <lineage>
        <taxon>Bacteria</taxon>
        <taxon>Pseudomonadati</taxon>
        <taxon>Pseudomonadota</taxon>
        <taxon>Alphaproteobacteria</taxon>
        <taxon>Rhodobacterales</taxon>
        <taxon>Paracoccaceae</taxon>
        <taxon>Szabonella</taxon>
    </lineage>
</organism>
<dbReference type="AlphaFoldDB" id="A0A8K0Y1W2"/>
<dbReference type="Proteomes" id="UP000648908">
    <property type="component" value="Unassembled WGS sequence"/>
</dbReference>
<dbReference type="SUPFAM" id="SSF103247">
    <property type="entry name" value="TT1751-like"/>
    <property type="match status" value="1"/>
</dbReference>
<reference evidence="2" key="1">
    <citation type="submission" date="2021-01" db="EMBL/GenBank/DDBJ databases">
        <title>Tabrizicola alba sp. nov. a motile alkaliphilic bacterium isolated from a soda lake.</title>
        <authorList>
            <person name="Szuroczki S."/>
            <person name="Abbaszade G."/>
            <person name="Schumann P."/>
            <person name="Toth E."/>
        </authorList>
    </citation>
    <scope>NUCLEOTIDE SEQUENCE</scope>
    <source>
        <strain evidence="2">DMG-N-6</strain>
    </source>
</reference>
<evidence type="ECO:0000313" key="3">
    <source>
        <dbReference type="Proteomes" id="UP000648908"/>
    </source>
</evidence>
<keyword evidence="1" id="KW-0732">Signal</keyword>
<protein>
    <submittedName>
        <fullName evidence="2">DUF302 domain-containing protein</fullName>
    </submittedName>
</protein>
<gene>
    <name evidence="2" type="ORF">JL811_04505</name>
</gene>
<name>A0A8K0Y1W2_9RHOB</name>
<feature type="chain" id="PRO_5035436927" evidence="1">
    <location>
        <begin position="20"/>
        <end position="145"/>
    </location>
</feature>
<dbReference type="InterPro" id="IPR035923">
    <property type="entry name" value="TT1751-like_sf"/>
</dbReference>
<keyword evidence="3" id="KW-1185">Reference proteome</keyword>
<sequence length="145" mass="15853">MMFRTALLCTLLATTPVLAGEFETYETDLSFEDATFAIENAILGEGLVIDSVSHVGEMLERTKADIGATATIFAAADVFQFCSARVSREVMEADPANLRFCPYGIHVWQMPDSETVLVGHDRYEGTMAPVQDLLSGIVKEALELD</sequence>
<evidence type="ECO:0000313" key="2">
    <source>
        <dbReference type="EMBL" id="MBL4916474.1"/>
    </source>
</evidence>